<dbReference type="PANTHER" id="PTHR37460">
    <property type="entry name" value="ENDONUCLEASE III"/>
    <property type="match status" value="1"/>
</dbReference>
<dbReference type="InterPro" id="IPR002837">
    <property type="entry name" value="DUF123"/>
</dbReference>
<dbReference type="Proteomes" id="UP001057580">
    <property type="component" value="Chromosome"/>
</dbReference>
<protein>
    <submittedName>
        <fullName evidence="1">GIY-YIG nuclease family protein</fullName>
    </submittedName>
</protein>
<sequence>MPRGTYTLVLELTADASVEVGALGECAFEAGHYAYTGSAFGAGGLSRVDRHRDLVTGAREVRHWHVDYLLCHPATRLREVVTTEGADVECAVARRLPDGPVGGFGSSDCDCESHLATLGEAPIETVRTAHERARRDD</sequence>
<evidence type="ECO:0000313" key="2">
    <source>
        <dbReference type="Proteomes" id="UP001057580"/>
    </source>
</evidence>
<organism evidence="1 2">
    <name type="scientific">Salinirubellus salinus</name>
    <dbReference type="NCBI Taxonomy" id="1364945"/>
    <lineage>
        <taxon>Archaea</taxon>
        <taxon>Methanobacteriati</taxon>
        <taxon>Methanobacteriota</taxon>
        <taxon>Stenosarchaea group</taxon>
        <taxon>Halobacteria</taxon>
        <taxon>Halobacteriales</taxon>
        <taxon>Natronomonadaceae</taxon>
        <taxon>Salinirubellus</taxon>
    </lineage>
</organism>
<evidence type="ECO:0000313" key="1">
    <source>
        <dbReference type="EMBL" id="UWM56542.1"/>
    </source>
</evidence>
<dbReference type="EMBL" id="CP104003">
    <property type="protein sequence ID" value="UWM56542.1"/>
    <property type="molecule type" value="Genomic_DNA"/>
</dbReference>
<keyword evidence="2" id="KW-1185">Reference proteome</keyword>
<dbReference type="KEGG" id="ssai:N0B31_09670"/>
<dbReference type="Pfam" id="PF01986">
    <property type="entry name" value="DUF123"/>
    <property type="match status" value="1"/>
</dbReference>
<reference evidence="1" key="1">
    <citation type="submission" date="2022-09" db="EMBL/GenBank/DDBJ databases">
        <title>Diverse halophilic archaea isolated from saline environments.</title>
        <authorList>
            <person name="Cui H.-L."/>
        </authorList>
    </citation>
    <scope>NUCLEOTIDE SEQUENCE</scope>
    <source>
        <strain evidence="1">ZS-35-S2</strain>
    </source>
</reference>
<dbReference type="GeneID" id="74942690"/>
<dbReference type="AlphaFoldDB" id="A0A9E7R6N2"/>
<gene>
    <name evidence="1" type="ORF">N0B31_09670</name>
</gene>
<name>A0A9E7R6N2_9EURY</name>
<proteinExistence type="predicted"/>
<dbReference type="CDD" id="cd10441">
    <property type="entry name" value="GIY-YIG_COG1833"/>
    <property type="match status" value="1"/>
</dbReference>
<dbReference type="RefSeq" id="WP_260643656.1">
    <property type="nucleotide sequence ID" value="NZ_CP104003.1"/>
</dbReference>
<dbReference type="PANTHER" id="PTHR37460:SF1">
    <property type="entry name" value="ENDONUCLEASE III"/>
    <property type="match status" value="1"/>
</dbReference>
<accession>A0A9E7R6N2</accession>